<evidence type="ECO:0000256" key="1">
    <source>
        <dbReference type="ARBA" id="ARBA00009437"/>
    </source>
</evidence>
<dbReference type="Gene3D" id="3.40.190.10">
    <property type="entry name" value="Periplasmic binding protein-like II"/>
    <property type="match status" value="2"/>
</dbReference>
<name>Q11H84_CHESB</name>
<dbReference type="GO" id="GO:0005829">
    <property type="term" value="C:cytosol"/>
    <property type="evidence" value="ECO:0007669"/>
    <property type="project" value="TreeGrafter"/>
</dbReference>
<reference evidence="6" key="1">
    <citation type="submission" date="2006-06" db="EMBL/GenBank/DDBJ databases">
        <title>Complete sequence of chromosome of Chelativorans sp. BNC1.</title>
        <authorList>
            <consortium name="US DOE Joint Genome Institute"/>
            <person name="Copeland A."/>
            <person name="Lucas S."/>
            <person name="Lapidus A."/>
            <person name="Barry K."/>
            <person name="Detter J.C."/>
            <person name="Glavina del Rio T."/>
            <person name="Hammon N."/>
            <person name="Israni S."/>
            <person name="Dalin E."/>
            <person name="Tice H."/>
            <person name="Pitluck S."/>
            <person name="Chertkov O."/>
            <person name="Brettin T."/>
            <person name="Bruce D."/>
            <person name="Han C."/>
            <person name="Tapia R."/>
            <person name="Gilna P."/>
            <person name="Schmutz J."/>
            <person name="Larimer F."/>
            <person name="Land M."/>
            <person name="Hauser L."/>
            <person name="Kyrpides N."/>
            <person name="Mikhailova N."/>
            <person name="Richardson P."/>
        </authorList>
    </citation>
    <scope>NUCLEOTIDE SEQUENCE</scope>
    <source>
        <strain evidence="6">BNC1</strain>
    </source>
</reference>
<dbReference type="Pfam" id="PF03466">
    <property type="entry name" value="LysR_substrate"/>
    <property type="match status" value="1"/>
</dbReference>
<evidence type="ECO:0000256" key="2">
    <source>
        <dbReference type="ARBA" id="ARBA00023015"/>
    </source>
</evidence>
<protein>
    <submittedName>
        <fullName evidence="6">Transcriptional regulator, LysR family</fullName>
    </submittedName>
</protein>
<dbReference type="InterPro" id="IPR000847">
    <property type="entry name" value="LysR_HTH_N"/>
</dbReference>
<feature type="domain" description="HTH lysR-type" evidence="5">
    <location>
        <begin position="1"/>
        <end position="63"/>
    </location>
</feature>
<dbReference type="PROSITE" id="PS50931">
    <property type="entry name" value="HTH_LYSR"/>
    <property type="match status" value="1"/>
</dbReference>
<evidence type="ECO:0000256" key="4">
    <source>
        <dbReference type="ARBA" id="ARBA00023163"/>
    </source>
</evidence>
<dbReference type="InterPro" id="IPR037405">
    <property type="entry name" value="GbpR_PBP2"/>
</dbReference>
<dbReference type="KEGG" id="mes:Meso_1848"/>
<evidence type="ECO:0000313" key="6">
    <source>
        <dbReference type="EMBL" id="ABG63241.1"/>
    </source>
</evidence>
<evidence type="ECO:0000259" key="5">
    <source>
        <dbReference type="PROSITE" id="PS50931"/>
    </source>
</evidence>
<dbReference type="InterPro" id="IPR050950">
    <property type="entry name" value="HTH-type_LysR_regulators"/>
</dbReference>
<evidence type="ECO:0000256" key="3">
    <source>
        <dbReference type="ARBA" id="ARBA00023125"/>
    </source>
</evidence>
<proteinExistence type="inferred from homology"/>
<comment type="similarity">
    <text evidence="1">Belongs to the LysR transcriptional regulatory family.</text>
</comment>
<keyword evidence="3" id="KW-0238">DNA-binding</keyword>
<dbReference type="EMBL" id="CP000390">
    <property type="protein sequence ID" value="ABG63241.1"/>
    <property type="molecule type" value="Genomic_DNA"/>
</dbReference>
<dbReference type="CDD" id="cd08435">
    <property type="entry name" value="PBP2_GbpR"/>
    <property type="match status" value="1"/>
</dbReference>
<dbReference type="SUPFAM" id="SSF46785">
    <property type="entry name" value="Winged helix' DNA-binding domain"/>
    <property type="match status" value="1"/>
</dbReference>
<sequence length="314" mass="35121">MNLRSIPVAQLLELLAVVRCGSINRAAQELNTTQPTLTRSIKRLEDRLRVPLLQRTAHGVTPSEYTKAMLPFLQSIESDFRKALAEIEAATGAGAGKICIGSTAMVANKIVPQVLARFVPRWPHLTIEFVEDRKPALLEGLRSGKYDFVMALMSPEEQARDILQQELFTDTLVVIARPGHPLTKLSSLSVRDIVQCKWILPTEGLDLRSRLENFFRNEGHDVPAFPVETTLFTAIVALVKSTDRISAIPSVVVRDELLSGELVALRGPWNFIHRSFSAYFRRGHTLSPSARELFRETRRYITELGVNVQKAAAE</sequence>
<organism evidence="6">
    <name type="scientific">Chelativorans sp. (strain BNC1)</name>
    <dbReference type="NCBI Taxonomy" id="266779"/>
    <lineage>
        <taxon>Bacteria</taxon>
        <taxon>Pseudomonadati</taxon>
        <taxon>Pseudomonadota</taxon>
        <taxon>Alphaproteobacteria</taxon>
        <taxon>Hyphomicrobiales</taxon>
        <taxon>Phyllobacteriaceae</taxon>
        <taxon>Chelativorans</taxon>
    </lineage>
</organism>
<dbReference type="PRINTS" id="PR00039">
    <property type="entry name" value="HTHLYSR"/>
</dbReference>
<dbReference type="PANTHER" id="PTHR30419:SF8">
    <property type="entry name" value="NITROGEN ASSIMILATION TRANSCRIPTIONAL ACTIVATOR-RELATED"/>
    <property type="match status" value="1"/>
</dbReference>
<dbReference type="Pfam" id="PF00126">
    <property type="entry name" value="HTH_1"/>
    <property type="match status" value="1"/>
</dbReference>
<keyword evidence="2" id="KW-0805">Transcription regulation</keyword>
<dbReference type="InterPro" id="IPR036390">
    <property type="entry name" value="WH_DNA-bd_sf"/>
</dbReference>
<gene>
    <name evidence="6" type="ordered locus">Meso_1848</name>
</gene>
<dbReference type="OrthoDB" id="9814165at2"/>
<dbReference type="STRING" id="266779.Meso_1848"/>
<dbReference type="AlphaFoldDB" id="Q11H84"/>
<dbReference type="GO" id="GO:0003700">
    <property type="term" value="F:DNA-binding transcription factor activity"/>
    <property type="evidence" value="ECO:0007669"/>
    <property type="project" value="InterPro"/>
</dbReference>
<dbReference type="PANTHER" id="PTHR30419">
    <property type="entry name" value="HTH-TYPE TRANSCRIPTIONAL REGULATOR YBHD"/>
    <property type="match status" value="1"/>
</dbReference>
<dbReference type="SUPFAM" id="SSF53850">
    <property type="entry name" value="Periplasmic binding protein-like II"/>
    <property type="match status" value="1"/>
</dbReference>
<keyword evidence="4" id="KW-0804">Transcription</keyword>
<accession>Q11H84</accession>
<dbReference type="InterPro" id="IPR005119">
    <property type="entry name" value="LysR_subst-bd"/>
</dbReference>
<dbReference type="InterPro" id="IPR036388">
    <property type="entry name" value="WH-like_DNA-bd_sf"/>
</dbReference>
<dbReference type="HOGENOM" id="CLU_039613_6_0_5"/>
<dbReference type="Gene3D" id="1.10.10.10">
    <property type="entry name" value="Winged helix-like DNA-binding domain superfamily/Winged helix DNA-binding domain"/>
    <property type="match status" value="1"/>
</dbReference>
<dbReference type="GO" id="GO:0003677">
    <property type="term" value="F:DNA binding"/>
    <property type="evidence" value="ECO:0007669"/>
    <property type="project" value="UniProtKB-KW"/>
</dbReference>
<dbReference type="eggNOG" id="COG0583">
    <property type="taxonomic scope" value="Bacteria"/>
</dbReference>